<dbReference type="OrthoDB" id="239293at2"/>
<gene>
    <name evidence="2" type="ORF">ETAA1_44280</name>
</gene>
<evidence type="ECO:0000256" key="1">
    <source>
        <dbReference type="SAM" id="Phobius"/>
    </source>
</evidence>
<dbReference type="Proteomes" id="UP000319576">
    <property type="component" value="Chromosome"/>
</dbReference>
<evidence type="ECO:0008006" key="4">
    <source>
        <dbReference type="Google" id="ProtNLM"/>
    </source>
</evidence>
<keyword evidence="1" id="KW-0812">Transmembrane</keyword>
<keyword evidence="1" id="KW-1133">Transmembrane helix</keyword>
<sequence>MRLLLVRSVVAAGLAAGLLLSPNLWQSARAYPTVPVWDALPDIPPAGGRVAFGVLLALLALVVALPRRRWPVLAFVAVAGLWSLWDQTRWQPWFLQYLAFLLAVGAARDGALDACRLVLAATYFWSGLQKVNVSFVTDIYPWMIAPVQRHLPEGVAAWLEGQGYLVAAGESGLGLLLLVPRLRLVAVPMVVVMHLGLLFCLGPTGHNWNTVVWPWNATLAALVVVLFARSPDVAARRILWPASRVGRGLLVLFGVMPAFSFVGWWDAYPAMSLYSGTTPWARITLDETAGETLPAEVRARFVTDGELDLQAWAIDELNVPGYPARRVFRGIARRLGGPNHVRLVTYDRPDWRTGVRPEIEEELERRRTSDE</sequence>
<keyword evidence="3" id="KW-1185">Reference proteome</keyword>
<dbReference type="AlphaFoldDB" id="A0A517XYA6"/>
<feature type="transmembrane region" description="Helical" evidence="1">
    <location>
        <begin position="46"/>
        <end position="65"/>
    </location>
</feature>
<evidence type="ECO:0000313" key="3">
    <source>
        <dbReference type="Proteomes" id="UP000319576"/>
    </source>
</evidence>
<keyword evidence="1" id="KW-0472">Membrane</keyword>
<organism evidence="2 3">
    <name type="scientific">Urbifossiella limnaea</name>
    <dbReference type="NCBI Taxonomy" id="2528023"/>
    <lineage>
        <taxon>Bacteria</taxon>
        <taxon>Pseudomonadati</taxon>
        <taxon>Planctomycetota</taxon>
        <taxon>Planctomycetia</taxon>
        <taxon>Gemmatales</taxon>
        <taxon>Gemmataceae</taxon>
        <taxon>Urbifossiella</taxon>
    </lineage>
</organism>
<proteinExistence type="predicted"/>
<feature type="transmembrane region" description="Helical" evidence="1">
    <location>
        <begin position="248"/>
        <end position="265"/>
    </location>
</feature>
<accession>A0A517XYA6</accession>
<dbReference type="KEGG" id="uli:ETAA1_44280"/>
<feature type="transmembrane region" description="Helical" evidence="1">
    <location>
        <begin position="184"/>
        <end position="205"/>
    </location>
</feature>
<reference evidence="2 3" key="1">
    <citation type="submission" date="2019-02" db="EMBL/GenBank/DDBJ databases">
        <title>Deep-cultivation of Planctomycetes and their phenomic and genomic characterization uncovers novel biology.</title>
        <authorList>
            <person name="Wiegand S."/>
            <person name="Jogler M."/>
            <person name="Boedeker C."/>
            <person name="Pinto D."/>
            <person name="Vollmers J."/>
            <person name="Rivas-Marin E."/>
            <person name="Kohn T."/>
            <person name="Peeters S.H."/>
            <person name="Heuer A."/>
            <person name="Rast P."/>
            <person name="Oberbeckmann S."/>
            <person name="Bunk B."/>
            <person name="Jeske O."/>
            <person name="Meyerdierks A."/>
            <person name="Storesund J.E."/>
            <person name="Kallscheuer N."/>
            <person name="Luecker S."/>
            <person name="Lage O.M."/>
            <person name="Pohl T."/>
            <person name="Merkel B.J."/>
            <person name="Hornburger P."/>
            <person name="Mueller R.-W."/>
            <person name="Bruemmer F."/>
            <person name="Labrenz M."/>
            <person name="Spormann A.M."/>
            <person name="Op den Camp H."/>
            <person name="Overmann J."/>
            <person name="Amann R."/>
            <person name="Jetten M.S.M."/>
            <person name="Mascher T."/>
            <person name="Medema M.H."/>
            <person name="Devos D.P."/>
            <person name="Kaster A.-K."/>
            <person name="Ovreas L."/>
            <person name="Rohde M."/>
            <person name="Galperin M.Y."/>
            <person name="Jogler C."/>
        </authorList>
    </citation>
    <scope>NUCLEOTIDE SEQUENCE [LARGE SCALE GENOMIC DNA]</scope>
    <source>
        <strain evidence="2 3">ETA_A1</strain>
    </source>
</reference>
<name>A0A517XYA6_9BACT</name>
<protein>
    <recommendedName>
        <fullName evidence="4">HTTM domain-containing protein</fullName>
    </recommendedName>
</protein>
<evidence type="ECO:0000313" key="2">
    <source>
        <dbReference type="EMBL" id="QDU22448.1"/>
    </source>
</evidence>
<feature type="transmembrane region" description="Helical" evidence="1">
    <location>
        <begin position="211"/>
        <end position="228"/>
    </location>
</feature>
<dbReference type="RefSeq" id="WP_145242189.1">
    <property type="nucleotide sequence ID" value="NZ_CP036273.1"/>
</dbReference>
<dbReference type="EMBL" id="CP036273">
    <property type="protein sequence ID" value="QDU22448.1"/>
    <property type="molecule type" value="Genomic_DNA"/>
</dbReference>